<evidence type="ECO:0008006" key="5">
    <source>
        <dbReference type="Google" id="ProtNLM"/>
    </source>
</evidence>
<feature type="compositionally biased region" description="Polar residues" evidence="1">
    <location>
        <begin position="594"/>
        <end position="603"/>
    </location>
</feature>
<organism evidence="3 4">
    <name type="scientific">Bacteroides zhangwenhongii</name>
    <dbReference type="NCBI Taxonomy" id="2650157"/>
    <lineage>
        <taxon>Bacteria</taxon>
        <taxon>Pseudomonadati</taxon>
        <taxon>Bacteroidota</taxon>
        <taxon>Bacteroidia</taxon>
        <taxon>Bacteroidales</taxon>
        <taxon>Bacteroidaceae</taxon>
        <taxon>Bacteroides</taxon>
    </lineage>
</organism>
<evidence type="ECO:0000256" key="1">
    <source>
        <dbReference type="SAM" id="MobiDB-lite"/>
    </source>
</evidence>
<dbReference type="EMBL" id="JAQPYS010000079">
    <property type="protein sequence ID" value="MDC7137464.1"/>
    <property type="molecule type" value="Genomic_DNA"/>
</dbReference>
<feature type="transmembrane region" description="Helical" evidence="2">
    <location>
        <begin position="409"/>
        <end position="430"/>
    </location>
</feature>
<sequence>MKLGLIIKLTSNGEQEFFAVNKQEEWAKFATDSRSIIKDLNGFDGSGKSAIIVKILGNLGYLLGVVKARPEGSGRLNDNTTAWIHVPTNMQISGSELCSVISCIDEQLSAALGINPAIIEELFSKEYSEKDVQYSALSFVRNNPDGCIGWCTYGKGADYQLYELLGDSIAQIHYKKYKCICFVDNASGLFFDAGEKIKQNVSQAIKIDVPIDNNGFTPFIKSTNQNIPFNKDIEVPYNTTLSIIWKKEGFRDIVKEVKADRNFSNKLLAIQESERQLIFKRSWIKVTNCKYKELDNSEIYVNETLFAKDVMYITEVALRDGLKIRVNHNGYETTEKTINKISSNIQIILDDRQYSKEYTLCKEDGKNLDSDARIIVKMNNHYTGMPLKGYRSNNGYIIYENNLVLKIKWFLLGIASVFVIGFLWAGAVALDDWIDNHKFQLGWPPIIKNEKPTEKNLSTTTTYKQESQSISSEDSLKVHVCNYLKSSSIWHRDTLAQYELTKDLFDYMNTFNLERLVELEKTDLKDIDKIKELVDASRYSLEKKIDPKIGKEDRNGKYNTDTDFGINVNNYISWIKEQHNTTEKSSSKKADKSTPASQKQPASENKKHNNKRGGI</sequence>
<feature type="compositionally biased region" description="Basic and acidic residues" evidence="1">
    <location>
        <begin position="579"/>
        <end position="592"/>
    </location>
</feature>
<accession>A0ABT5HA46</accession>
<evidence type="ECO:0000256" key="2">
    <source>
        <dbReference type="SAM" id="Phobius"/>
    </source>
</evidence>
<feature type="region of interest" description="Disordered" evidence="1">
    <location>
        <begin position="579"/>
        <end position="615"/>
    </location>
</feature>
<reference evidence="3 4" key="1">
    <citation type="submission" date="2023-01" db="EMBL/GenBank/DDBJ databases">
        <title>Exploring GABA producing Bacteroides strains toward improving mental health.</title>
        <authorList>
            <person name="Yousuf B."/>
            <person name="Bouhlel N.E."/>
            <person name="Mottawea W."/>
            <person name="Hammami R."/>
        </authorList>
    </citation>
    <scope>NUCLEOTIDE SEQUENCE [LARGE SCALE GENOMIC DNA]</scope>
    <source>
        <strain evidence="3 4">UO.H1054</strain>
    </source>
</reference>
<proteinExistence type="predicted"/>
<evidence type="ECO:0000313" key="3">
    <source>
        <dbReference type="EMBL" id="MDC7137464.1"/>
    </source>
</evidence>
<keyword evidence="4" id="KW-1185">Reference proteome</keyword>
<evidence type="ECO:0000313" key="4">
    <source>
        <dbReference type="Proteomes" id="UP001215398"/>
    </source>
</evidence>
<gene>
    <name evidence="3" type="ORF">PQG98_14115</name>
</gene>
<keyword evidence="2" id="KW-0812">Transmembrane</keyword>
<dbReference type="Proteomes" id="UP001215398">
    <property type="component" value="Unassembled WGS sequence"/>
</dbReference>
<comment type="caution">
    <text evidence="3">The sequence shown here is derived from an EMBL/GenBank/DDBJ whole genome shotgun (WGS) entry which is preliminary data.</text>
</comment>
<name>A0ABT5HA46_9BACE</name>
<dbReference type="RefSeq" id="WP_272720796.1">
    <property type="nucleotide sequence ID" value="NZ_JAQPYS010000079.1"/>
</dbReference>
<keyword evidence="2" id="KW-0472">Membrane</keyword>
<protein>
    <recommendedName>
        <fullName evidence="5">PEGA domain-containing protein</fullName>
    </recommendedName>
</protein>
<keyword evidence="2" id="KW-1133">Transmembrane helix</keyword>